<dbReference type="EMBL" id="JAMFMA010000002">
    <property type="protein sequence ID" value="MCL6274237.1"/>
    <property type="molecule type" value="Genomic_DNA"/>
</dbReference>
<evidence type="ECO:0000313" key="3">
    <source>
        <dbReference type="Proteomes" id="UP001203607"/>
    </source>
</evidence>
<gene>
    <name evidence="2" type="ORF">M3P19_09460</name>
</gene>
<dbReference type="InterPro" id="IPR016181">
    <property type="entry name" value="Acyl_CoA_acyltransferase"/>
</dbReference>
<dbReference type="PROSITE" id="PS51186">
    <property type="entry name" value="GNAT"/>
    <property type="match status" value="1"/>
</dbReference>
<comment type="caution">
    <text evidence="2">The sequence shown here is derived from an EMBL/GenBank/DDBJ whole genome shotgun (WGS) entry which is preliminary data.</text>
</comment>
<protein>
    <submittedName>
        <fullName evidence="2">GNAT family N-acetyltransferase</fullName>
    </submittedName>
</protein>
<dbReference type="Proteomes" id="UP001203607">
    <property type="component" value="Unassembled WGS sequence"/>
</dbReference>
<accession>A0ABT0PU59</accession>
<organism evidence="2 3">
    <name type="scientific">Flagellimonas spongiicola</name>
    <dbReference type="NCBI Taxonomy" id="2942208"/>
    <lineage>
        <taxon>Bacteria</taxon>
        <taxon>Pseudomonadati</taxon>
        <taxon>Bacteroidota</taxon>
        <taxon>Flavobacteriia</taxon>
        <taxon>Flavobacteriales</taxon>
        <taxon>Flavobacteriaceae</taxon>
        <taxon>Flagellimonas</taxon>
    </lineage>
</organism>
<evidence type="ECO:0000259" key="1">
    <source>
        <dbReference type="PROSITE" id="PS51186"/>
    </source>
</evidence>
<proteinExistence type="predicted"/>
<feature type="domain" description="N-acetyltransferase" evidence="1">
    <location>
        <begin position="11"/>
        <end position="182"/>
    </location>
</feature>
<dbReference type="InterPro" id="IPR051531">
    <property type="entry name" value="N-acetyltransferase"/>
</dbReference>
<dbReference type="InterPro" id="IPR000182">
    <property type="entry name" value="GNAT_dom"/>
</dbReference>
<name>A0ABT0PU59_9FLAO</name>
<keyword evidence="3" id="KW-1185">Reference proteome</keyword>
<dbReference type="Gene3D" id="3.40.630.30">
    <property type="match status" value="1"/>
</dbReference>
<reference evidence="2 3" key="1">
    <citation type="submission" date="2022-05" db="EMBL/GenBank/DDBJ databases">
        <authorList>
            <person name="Park J.-S."/>
        </authorList>
    </citation>
    <scope>NUCLEOTIDE SEQUENCE [LARGE SCALE GENOMIC DNA]</scope>
    <source>
        <strain evidence="2 3">2012CJ35-5</strain>
    </source>
</reference>
<sequence length="182" mass="20629">MMDIELQSERLLISPVSLDDLTHIHELHSLPETDEFNTLGIPKNLEETREILSGWIEKNNSGQHTNFAFKIELAEGKDFVGLIALNLGMPKFKIAEVWYKLHSRFWGNGYATESLNQILKFGFGELGLHRIEAGCAVDNLGSIRVLEKAGMTREGRKRKVLPLKSGWSDNFHYAILESDFVS</sequence>
<dbReference type="PANTHER" id="PTHR43792">
    <property type="entry name" value="GNAT FAMILY, PUTATIVE (AFU_ORTHOLOGUE AFUA_3G00765)-RELATED-RELATED"/>
    <property type="match status" value="1"/>
</dbReference>
<evidence type="ECO:0000313" key="2">
    <source>
        <dbReference type="EMBL" id="MCL6274237.1"/>
    </source>
</evidence>
<dbReference type="Pfam" id="PF13302">
    <property type="entry name" value="Acetyltransf_3"/>
    <property type="match status" value="1"/>
</dbReference>
<dbReference type="SUPFAM" id="SSF55729">
    <property type="entry name" value="Acyl-CoA N-acyltransferases (Nat)"/>
    <property type="match status" value="1"/>
</dbReference>